<reference evidence="1" key="1">
    <citation type="journal article" date="2019" name="Sci. Rep.">
        <title>Draft genome of Tanacetum cinerariifolium, the natural source of mosquito coil.</title>
        <authorList>
            <person name="Yamashiro T."/>
            <person name="Shiraishi A."/>
            <person name="Satake H."/>
            <person name="Nakayama K."/>
        </authorList>
    </citation>
    <scope>NUCLEOTIDE SEQUENCE</scope>
</reference>
<organism evidence="1">
    <name type="scientific">Tanacetum cinerariifolium</name>
    <name type="common">Dalmatian daisy</name>
    <name type="synonym">Chrysanthemum cinerariifolium</name>
    <dbReference type="NCBI Taxonomy" id="118510"/>
    <lineage>
        <taxon>Eukaryota</taxon>
        <taxon>Viridiplantae</taxon>
        <taxon>Streptophyta</taxon>
        <taxon>Embryophyta</taxon>
        <taxon>Tracheophyta</taxon>
        <taxon>Spermatophyta</taxon>
        <taxon>Magnoliopsida</taxon>
        <taxon>eudicotyledons</taxon>
        <taxon>Gunneridae</taxon>
        <taxon>Pentapetalae</taxon>
        <taxon>asterids</taxon>
        <taxon>campanulids</taxon>
        <taxon>Asterales</taxon>
        <taxon>Asteraceae</taxon>
        <taxon>Asteroideae</taxon>
        <taxon>Anthemideae</taxon>
        <taxon>Anthemidinae</taxon>
        <taxon>Tanacetum</taxon>
    </lineage>
</organism>
<feature type="non-terminal residue" evidence="1">
    <location>
        <position position="1"/>
    </location>
</feature>
<accession>A0A699K6C4</accession>
<dbReference type="EMBL" id="BKCJ010479674">
    <property type="protein sequence ID" value="GFA74407.1"/>
    <property type="molecule type" value="Genomic_DNA"/>
</dbReference>
<gene>
    <name evidence="1" type="ORF">Tci_646379</name>
</gene>
<proteinExistence type="predicted"/>
<evidence type="ECO:0000313" key="1">
    <source>
        <dbReference type="EMBL" id="GFA74407.1"/>
    </source>
</evidence>
<dbReference type="AlphaFoldDB" id="A0A699K6C4"/>
<name>A0A699K6C4_TANCI</name>
<sequence>FLDAWWLLGIDGEGRGSGVEVVEWSRKWGRGGNDAGRKNGQGATVVAILNVGKIITFGDFTQLVPGVNGD</sequence>
<protein>
    <submittedName>
        <fullName evidence="1">Uncharacterized protein</fullName>
    </submittedName>
</protein>
<comment type="caution">
    <text evidence="1">The sequence shown here is derived from an EMBL/GenBank/DDBJ whole genome shotgun (WGS) entry which is preliminary data.</text>
</comment>